<protein>
    <recommendedName>
        <fullName evidence="2">Ubiquitin-like domain-containing protein</fullName>
    </recommendedName>
</protein>
<evidence type="ECO:0000313" key="1">
    <source>
        <dbReference type="EMBL" id="AYV77314.1"/>
    </source>
</evidence>
<sequence>MVASMSPNEKTLSDLSIKSGSTVVLLIRPPKNLVEPVKEVKKEVAQQPQQQLPNSIPQNNQPNIEQNYAQALQQNPQMFMQMLMTDPTNSTKKWPMLILKDL</sequence>
<accession>A0A3G4ZSM4</accession>
<name>A0A3G4ZSM4_9VIRU</name>
<proteinExistence type="predicted"/>
<evidence type="ECO:0008006" key="2">
    <source>
        <dbReference type="Google" id="ProtNLM"/>
    </source>
</evidence>
<dbReference type="EMBL" id="MK072030">
    <property type="protein sequence ID" value="AYV77314.1"/>
    <property type="molecule type" value="Genomic_DNA"/>
</dbReference>
<organism evidence="1">
    <name type="scientific">Barrevirus sp</name>
    <dbReference type="NCBI Taxonomy" id="2487763"/>
    <lineage>
        <taxon>Viruses</taxon>
        <taxon>Varidnaviria</taxon>
        <taxon>Bamfordvirae</taxon>
        <taxon>Nucleocytoviricota</taxon>
        <taxon>Megaviricetes</taxon>
        <taxon>Imitervirales</taxon>
        <taxon>Mimiviridae</taxon>
        <taxon>Klosneuvirinae</taxon>
    </lineage>
</organism>
<gene>
    <name evidence="1" type="ORF">Barrevirus33_4</name>
</gene>
<reference evidence="1" key="1">
    <citation type="submission" date="2018-10" db="EMBL/GenBank/DDBJ databases">
        <title>Hidden diversity of soil giant viruses.</title>
        <authorList>
            <person name="Schulz F."/>
            <person name="Alteio L."/>
            <person name="Goudeau D."/>
            <person name="Ryan E.M."/>
            <person name="Malmstrom R.R."/>
            <person name="Blanchard J."/>
            <person name="Woyke T."/>
        </authorList>
    </citation>
    <scope>NUCLEOTIDE SEQUENCE</scope>
    <source>
        <strain evidence="1">BAV1</strain>
    </source>
</reference>